<dbReference type="GO" id="GO:0005739">
    <property type="term" value="C:mitochondrion"/>
    <property type="evidence" value="ECO:0007669"/>
    <property type="project" value="TreeGrafter"/>
</dbReference>
<evidence type="ECO:0000313" key="8">
    <source>
        <dbReference type="Proteomes" id="UP000663880"/>
    </source>
</evidence>
<feature type="domain" description="Thiolase C-terminal" evidence="6">
    <location>
        <begin position="124"/>
        <end position="174"/>
    </location>
</feature>
<dbReference type="EMBL" id="CAJOBZ010000052">
    <property type="protein sequence ID" value="CAF4918254.1"/>
    <property type="molecule type" value="Genomic_DNA"/>
</dbReference>
<dbReference type="InterPro" id="IPR016039">
    <property type="entry name" value="Thiolase-like"/>
</dbReference>
<dbReference type="Proteomes" id="UP000663880">
    <property type="component" value="Unassembled WGS sequence"/>
</dbReference>
<dbReference type="PANTHER" id="PTHR18919:SF107">
    <property type="entry name" value="ACETYL-COA ACETYLTRANSFERASE, CYTOSOLIC"/>
    <property type="match status" value="1"/>
</dbReference>
<comment type="caution">
    <text evidence="7">The sequence shown here is derived from an EMBL/GenBank/DDBJ whole genome shotgun (WGS) entry which is preliminary data.</text>
</comment>
<dbReference type="Pfam" id="PF02803">
    <property type="entry name" value="Thiolase_C"/>
    <property type="match status" value="1"/>
</dbReference>
<dbReference type="SUPFAM" id="SSF53901">
    <property type="entry name" value="Thiolase-like"/>
    <property type="match status" value="2"/>
</dbReference>
<dbReference type="AlphaFoldDB" id="A0A821W551"/>
<dbReference type="GO" id="GO:0003985">
    <property type="term" value="F:acetyl-CoA C-acetyltransferase activity"/>
    <property type="evidence" value="ECO:0007669"/>
    <property type="project" value="TreeGrafter"/>
</dbReference>
<dbReference type="Pfam" id="PF00108">
    <property type="entry name" value="Thiolase_N"/>
    <property type="match status" value="1"/>
</dbReference>
<dbReference type="InterPro" id="IPR020617">
    <property type="entry name" value="Thiolase_C"/>
</dbReference>
<proteinExistence type="inferred from homology"/>
<sequence length="214" mass="23111">MIWNNLDSSSLVDRSEVGSNIAFCIVICTLIAKAYKRNYNSRESGTNDADLFKAEIEPVTLTIKKKEVKVEVDEHPRPQTTLESLKKLPPVFKKEGLVAAGSASGISDGAGALVLASEGATKNLKPLARLVGWSYVGVDPSIMGLGPVPAIENLLKVTKLSLNDVDLIEVSSSFYLWTKVGWIYVSFKKCRNKGGIVLAPAPQPKTPSPLIMVV</sequence>
<evidence type="ECO:0000256" key="2">
    <source>
        <dbReference type="ARBA" id="ARBA00022679"/>
    </source>
</evidence>
<keyword evidence="8" id="KW-1185">Reference proteome</keyword>
<protein>
    <submittedName>
        <fullName evidence="7">Uncharacterized protein</fullName>
    </submittedName>
</protein>
<evidence type="ECO:0000256" key="1">
    <source>
        <dbReference type="ARBA" id="ARBA00010982"/>
    </source>
</evidence>
<evidence type="ECO:0000259" key="6">
    <source>
        <dbReference type="Pfam" id="PF02803"/>
    </source>
</evidence>
<dbReference type="OrthoDB" id="5404651at2759"/>
<accession>A0A821W551</accession>
<dbReference type="PANTHER" id="PTHR18919">
    <property type="entry name" value="ACETYL-COA C-ACYLTRANSFERASE"/>
    <property type="match status" value="1"/>
</dbReference>
<evidence type="ECO:0000256" key="4">
    <source>
        <dbReference type="RuleBase" id="RU003557"/>
    </source>
</evidence>
<dbReference type="InterPro" id="IPR020616">
    <property type="entry name" value="Thiolase_N"/>
</dbReference>
<evidence type="ECO:0000313" key="7">
    <source>
        <dbReference type="EMBL" id="CAF4918254.1"/>
    </source>
</evidence>
<evidence type="ECO:0000256" key="3">
    <source>
        <dbReference type="ARBA" id="ARBA00023315"/>
    </source>
</evidence>
<name>A0A821W551_9NEOP</name>
<keyword evidence="2 4" id="KW-0808">Transferase</keyword>
<comment type="similarity">
    <text evidence="1 4">Belongs to the thiolase-like superfamily. Thiolase family.</text>
</comment>
<dbReference type="Gene3D" id="3.40.47.10">
    <property type="match status" value="2"/>
</dbReference>
<evidence type="ECO:0000259" key="5">
    <source>
        <dbReference type="Pfam" id="PF00108"/>
    </source>
</evidence>
<reference evidence="7" key="1">
    <citation type="submission" date="2021-02" db="EMBL/GenBank/DDBJ databases">
        <authorList>
            <person name="Steward A R."/>
        </authorList>
    </citation>
    <scope>NUCLEOTIDE SEQUENCE</scope>
</reference>
<keyword evidence="3 4" id="KW-0012">Acyltransferase</keyword>
<feature type="domain" description="Thiolase N-terminal" evidence="5">
    <location>
        <begin position="46"/>
        <end position="118"/>
    </location>
</feature>
<dbReference type="GO" id="GO:0006635">
    <property type="term" value="P:fatty acid beta-oxidation"/>
    <property type="evidence" value="ECO:0007669"/>
    <property type="project" value="TreeGrafter"/>
</dbReference>
<gene>
    <name evidence="7" type="ORF">PMACD_LOCUS12790</name>
</gene>
<organism evidence="7 8">
    <name type="scientific">Pieris macdunnoughi</name>
    <dbReference type="NCBI Taxonomy" id="345717"/>
    <lineage>
        <taxon>Eukaryota</taxon>
        <taxon>Metazoa</taxon>
        <taxon>Ecdysozoa</taxon>
        <taxon>Arthropoda</taxon>
        <taxon>Hexapoda</taxon>
        <taxon>Insecta</taxon>
        <taxon>Pterygota</taxon>
        <taxon>Neoptera</taxon>
        <taxon>Endopterygota</taxon>
        <taxon>Lepidoptera</taxon>
        <taxon>Glossata</taxon>
        <taxon>Ditrysia</taxon>
        <taxon>Papilionoidea</taxon>
        <taxon>Pieridae</taxon>
        <taxon>Pierinae</taxon>
        <taxon>Pieris</taxon>
    </lineage>
</organism>